<dbReference type="PROSITE" id="PS00775">
    <property type="entry name" value="GLYCOSYL_HYDROL_F3"/>
    <property type="match status" value="1"/>
</dbReference>
<dbReference type="EMBL" id="JACLAU010000023">
    <property type="protein sequence ID" value="MBC2652670.1"/>
    <property type="molecule type" value="Genomic_DNA"/>
</dbReference>
<dbReference type="Proteomes" id="UP000520156">
    <property type="component" value="Unassembled WGS sequence"/>
</dbReference>
<dbReference type="SUPFAM" id="SSF51445">
    <property type="entry name" value="(Trans)glycosidases"/>
    <property type="match status" value="1"/>
</dbReference>
<dbReference type="InterPro" id="IPR002772">
    <property type="entry name" value="Glyco_hydro_3_C"/>
</dbReference>
<keyword evidence="4 5" id="KW-0326">Glycosidase</keyword>
<keyword evidence="3" id="KW-0119">Carbohydrate metabolism</keyword>
<evidence type="ECO:0000256" key="7">
    <source>
        <dbReference type="SAM" id="SignalP"/>
    </source>
</evidence>
<evidence type="ECO:0000256" key="2">
    <source>
        <dbReference type="ARBA" id="ARBA00022801"/>
    </source>
</evidence>
<proteinExistence type="inferred from homology"/>
<dbReference type="AlphaFoldDB" id="A0A7X1KCU9"/>
<protein>
    <submittedName>
        <fullName evidence="9">Glycoside hydrolase family 3 C-terminal domain-containing protein</fullName>
    </submittedName>
</protein>
<name>A0A7X1KCU9_9SPHN</name>
<evidence type="ECO:0000259" key="8">
    <source>
        <dbReference type="SMART" id="SM01217"/>
    </source>
</evidence>
<dbReference type="Pfam" id="PF01915">
    <property type="entry name" value="Glyco_hydro_3_C"/>
    <property type="match status" value="1"/>
</dbReference>
<dbReference type="GO" id="GO:0005975">
    <property type="term" value="P:carbohydrate metabolic process"/>
    <property type="evidence" value="ECO:0007669"/>
    <property type="project" value="InterPro"/>
</dbReference>
<evidence type="ECO:0000313" key="10">
    <source>
        <dbReference type="Proteomes" id="UP000520156"/>
    </source>
</evidence>
<feature type="signal peptide" evidence="7">
    <location>
        <begin position="1"/>
        <end position="22"/>
    </location>
</feature>
<dbReference type="InterPro" id="IPR013783">
    <property type="entry name" value="Ig-like_fold"/>
</dbReference>
<comment type="similarity">
    <text evidence="1 5">Belongs to the glycosyl hydrolase 3 family.</text>
</comment>
<organism evidence="9 10">
    <name type="scientific">Novosphingobium aerophilum</name>
    <dbReference type="NCBI Taxonomy" id="2839843"/>
    <lineage>
        <taxon>Bacteria</taxon>
        <taxon>Pseudomonadati</taxon>
        <taxon>Pseudomonadota</taxon>
        <taxon>Alphaproteobacteria</taxon>
        <taxon>Sphingomonadales</taxon>
        <taxon>Sphingomonadaceae</taxon>
        <taxon>Novosphingobium</taxon>
    </lineage>
</organism>
<evidence type="ECO:0000256" key="3">
    <source>
        <dbReference type="ARBA" id="ARBA00023277"/>
    </source>
</evidence>
<reference evidence="9 10" key="1">
    <citation type="submission" date="2020-08" db="EMBL/GenBank/DDBJ databases">
        <title>The genome sequence of Novosphingobium flavum 4Y4.</title>
        <authorList>
            <person name="Liu Y."/>
        </authorList>
    </citation>
    <scope>NUCLEOTIDE SEQUENCE [LARGE SCALE GENOMIC DNA]</scope>
    <source>
        <strain evidence="9 10">4Y4</strain>
    </source>
</reference>
<dbReference type="SMART" id="SM01217">
    <property type="entry name" value="Fn3_like"/>
    <property type="match status" value="1"/>
</dbReference>
<dbReference type="GO" id="GO:0004553">
    <property type="term" value="F:hydrolase activity, hydrolyzing O-glycosyl compounds"/>
    <property type="evidence" value="ECO:0007669"/>
    <property type="project" value="InterPro"/>
</dbReference>
<dbReference type="Pfam" id="PF00933">
    <property type="entry name" value="Glyco_hydro_3"/>
    <property type="match status" value="1"/>
</dbReference>
<evidence type="ECO:0000256" key="5">
    <source>
        <dbReference type="RuleBase" id="RU361161"/>
    </source>
</evidence>
<dbReference type="Gene3D" id="3.40.50.1700">
    <property type="entry name" value="Glycoside hydrolase family 3 C-terminal domain"/>
    <property type="match status" value="1"/>
</dbReference>
<dbReference type="PANTHER" id="PTHR42715:SF10">
    <property type="entry name" value="BETA-GLUCOSIDASE"/>
    <property type="match status" value="1"/>
</dbReference>
<evidence type="ECO:0000313" key="9">
    <source>
        <dbReference type="EMBL" id="MBC2652670.1"/>
    </source>
</evidence>
<dbReference type="InterPro" id="IPR019800">
    <property type="entry name" value="Glyco_hydro_3_AS"/>
</dbReference>
<dbReference type="InterPro" id="IPR026891">
    <property type="entry name" value="Fn3-like"/>
</dbReference>
<dbReference type="Pfam" id="PF14310">
    <property type="entry name" value="Fn3-like"/>
    <property type="match status" value="1"/>
</dbReference>
<feature type="domain" description="Fibronectin type III-like" evidence="8">
    <location>
        <begin position="650"/>
        <end position="715"/>
    </location>
</feature>
<keyword evidence="10" id="KW-1185">Reference proteome</keyword>
<dbReference type="InterPro" id="IPR017853">
    <property type="entry name" value="GH"/>
</dbReference>
<gene>
    <name evidence="9" type="ORF">H7F49_13280</name>
</gene>
<evidence type="ECO:0000256" key="6">
    <source>
        <dbReference type="SAM" id="MobiDB-lite"/>
    </source>
</evidence>
<dbReference type="Gene3D" id="2.60.40.10">
    <property type="entry name" value="Immunoglobulins"/>
    <property type="match status" value="1"/>
</dbReference>
<evidence type="ECO:0000256" key="1">
    <source>
        <dbReference type="ARBA" id="ARBA00005336"/>
    </source>
</evidence>
<dbReference type="InterPro" id="IPR036881">
    <property type="entry name" value="Glyco_hydro_3_C_sf"/>
</dbReference>
<feature type="region of interest" description="Disordered" evidence="6">
    <location>
        <begin position="567"/>
        <end position="586"/>
    </location>
</feature>
<dbReference type="Gene3D" id="3.20.20.300">
    <property type="entry name" value="Glycoside hydrolase, family 3, N-terminal domain"/>
    <property type="match status" value="1"/>
</dbReference>
<comment type="caution">
    <text evidence="9">The sequence shown here is derived from an EMBL/GenBank/DDBJ whole genome shotgun (WGS) entry which is preliminary data.</text>
</comment>
<dbReference type="PRINTS" id="PR00133">
    <property type="entry name" value="GLHYDRLASE3"/>
</dbReference>
<dbReference type="InterPro" id="IPR001764">
    <property type="entry name" value="Glyco_hydro_3_N"/>
</dbReference>
<evidence type="ECO:0000256" key="4">
    <source>
        <dbReference type="ARBA" id="ARBA00023295"/>
    </source>
</evidence>
<keyword evidence="7" id="KW-0732">Signal</keyword>
<dbReference type="InterPro" id="IPR050288">
    <property type="entry name" value="Cellulose_deg_GH3"/>
</dbReference>
<sequence length="733" mass="77576">MMRKLAVSAAMTSALIASAVAAKEPASTNADAWQRAEATEQKMTDAERVVMTSGITALPNAGDKIPEDAVLGAGYVAGIPRLGVPALKETDAGLGVSWALGARGNEGATALPSGMALAATWNQELAYQAGQMVGAETRAKGFNVLLAGGVNLVRDPRGGRNFEYFSEDPLLSGILGGYSIAGAQSNHIISTVKHFAFNNQETARKFGNVTISEAAARESELLAFKLAIEIGNPGSVMCSYNRLNGPYTCGSEWLLQKVLKRDWGYKGFVMSDWGAVYEPGFAWAGLDHQSGRSSDPQVYFADQLLTDAGTDAKRKSRISDMNRRILWAVYSNGLDRFPVLPGEKIDKAGHEALAGEVARQGIVLLRNERGALPLAAEAKSIAVIGGFADTGMLSGGGSSQVHGDGGPAAMIPGGGRGLFNGWEQYQRGTTPLAAIRKRAGQDVTVTYRTGNYIAEAVEQARKADVAIVFANQWQSEGRDNPDLSLPRGQDALIAAVAAANPNTVVVLQTGSAVLMPWLDQTAAVLEAWYPGVQGGEAIASVLFGDTNPSGRLPVTFPASLEQLPHPVLPGHTEADPDKNGAGAPGQQVTIDYNVDGSDVGYRWFARQGHKPLFPFGYGLSYTNFATSGLSVKGGKATVTVQNTGGRAGATVAQVYLVARGKVATRRLVGFQRVSLEAGASKTVTMTIDPRLLADWKDGRWSMPRTTYYFAVGENAEALSSPIGIRLPAKRWAD</sequence>
<dbReference type="InterPro" id="IPR036962">
    <property type="entry name" value="Glyco_hydro_3_N_sf"/>
</dbReference>
<dbReference type="PANTHER" id="PTHR42715">
    <property type="entry name" value="BETA-GLUCOSIDASE"/>
    <property type="match status" value="1"/>
</dbReference>
<feature type="chain" id="PRO_5031319209" evidence="7">
    <location>
        <begin position="23"/>
        <end position="733"/>
    </location>
</feature>
<accession>A0A7X1KCU9</accession>
<keyword evidence="2 5" id="KW-0378">Hydrolase</keyword>
<dbReference type="SUPFAM" id="SSF52279">
    <property type="entry name" value="Beta-D-glucan exohydrolase, C-terminal domain"/>
    <property type="match status" value="1"/>
</dbReference>